<dbReference type="PROSITE" id="PS50893">
    <property type="entry name" value="ABC_TRANSPORTER_2"/>
    <property type="match status" value="1"/>
</dbReference>
<feature type="transmembrane region" description="Helical" evidence="11">
    <location>
        <begin position="254"/>
        <end position="274"/>
    </location>
</feature>
<dbReference type="GO" id="GO:0005886">
    <property type="term" value="C:plasma membrane"/>
    <property type="evidence" value="ECO:0007669"/>
    <property type="project" value="UniProtKB-SubCell"/>
</dbReference>
<feature type="transmembrane region" description="Helical" evidence="11">
    <location>
        <begin position="138"/>
        <end position="159"/>
    </location>
</feature>
<evidence type="ECO:0000313" key="15">
    <source>
        <dbReference type="Proteomes" id="UP001138997"/>
    </source>
</evidence>
<dbReference type="InterPro" id="IPR011527">
    <property type="entry name" value="ABC1_TM_dom"/>
</dbReference>
<dbReference type="GO" id="GO:0016887">
    <property type="term" value="F:ATP hydrolysis activity"/>
    <property type="evidence" value="ECO:0007669"/>
    <property type="project" value="InterPro"/>
</dbReference>
<dbReference type="GO" id="GO:0034040">
    <property type="term" value="F:ATPase-coupled lipid transmembrane transporter activity"/>
    <property type="evidence" value="ECO:0007669"/>
    <property type="project" value="TreeGrafter"/>
</dbReference>
<feature type="domain" description="ABC transmembrane type-1" evidence="13">
    <location>
        <begin position="27"/>
        <end position="310"/>
    </location>
</feature>
<sequence length="596" mass="64163">MSRTTPSPGQGLRLMWPLARHGRSFFLASAALAFAGTVCQLIPYWAIYHALNAVVQGTTSHEQLRTDVLLALGGVVGMAGLLGAATWTSHRAAFATLEHLRLSIGERLGRVPLGQLTRRRSGEIQRVVNDDVERLESFLAHAVPDLISTAGVLFGTTAWLLWVDWRMGLVSLSVVVVSLPLMIRGANLGADKTAAYGAAMATMNGSMVEFVRGLPVIRTFHRSSDPFAETSAAIRAATGFQAEWGRQLVPTYTLFYTLLASNVVVIVPAGLWMWQAGSLGTADLLLFLIVGLGYTSSLMKLMQLVTQLGRLGLGAAMITDLGNLPVLPQPAEAAPLGRPQVEVTDVHFAHLDMEGRPHQALSGVSFRAEPGTMTAIVGPSGAGKSTLASLICRFWDVDEGQVSVGGADVRQMPFDQLMSQIAFVLQDTFLFDDTIEANLRLARPDATPEELHEAARAARAHDFITALPEGYRTRIGSRGARLSGGEQQRLSIARALLKDAPIIVLDEATAYVDPENEAALQEALSSLVQGRTLIVVAHRLSTVVGADQILVMDAGRIVERGRHSELVAADGLYARLWDAFDGEALQPSIDITEKTR</sequence>
<dbReference type="RefSeq" id="WP_231446845.1">
    <property type="nucleotide sequence ID" value="NZ_JAJOMB010000016.1"/>
</dbReference>
<feature type="domain" description="ABC transporter" evidence="12">
    <location>
        <begin position="341"/>
        <end position="579"/>
    </location>
</feature>
<protein>
    <submittedName>
        <fullName evidence="14">ABC transporter ATP-binding protein/permease</fullName>
    </submittedName>
</protein>
<keyword evidence="4" id="KW-0997">Cell inner membrane</keyword>
<dbReference type="PROSITE" id="PS50929">
    <property type="entry name" value="ABC_TM1F"/>
    <property type="match status" value="1"/>
</dbReference>
<keyword evidence="6" id="KW-0547">Nucleotide-binding</keyword>
<dbReference type="Pfam" id="PF00005">
    <property type="entry name" value="ABC_tran"/>
    <property type="match status" value="1"/>
</dbReference>
<evidence type="ECO:0000259" key="12">
    <source>
        <dbReference type="PROSITE" id="PS50893"/>
    </source>
</evidence>
<dbReference type="InterPro" id="IPR039421">
    <property type="entry name" value="Type_1_exporter"/>
</dbReference>
<evidence type="ECO:0000256" key="10">
    <source>
        <dbReference type="ARBA" id="ARBA00023455"/>
    </source>
</evidence>
<dbReference type="SUPFAM" id="SSF52540">
    <property type="entry name" value="P-loop containing nucleoside triphosphate hydrolases"/>
    <property type="match status" value="1"/>
</dbReference>
<feature type="transmembrane region" description="Helical" evidence="11">
    <location>
        <begin position="165"/>
        <end position="183"/>
    </location>
</feature>
<dbReference type="GO" id="GO:0140359">
    <property type="term" value="F:ABC-type transporter activity"/>
    <property type="evidence" value="ECO:0007669"/>
    <property type="project" value="InterPro"/>
</dbReference>
<gene>
    <name evidence="14" type="ORF">LR394_26090</name>
</gene>
<evidence type="ECO:0000259" key="13">
    <source>
        <dbReference type="PROSITE" id="PS50929"/>
    </source>
</evidence>
<dbReference type="SUPFAM" id="SSF90123">
    <property type="entry name" value="ABC transporter transmembrane region"/>
    <property type="match status" value="1"/>
</dbReference>
<dbReference type="Pfam" id="PF00664">
    <property type="entry name" value="ABC_membrane"/>
    <property type="match status" value="1"/>
</dbReference>
<dbReference type="SMART" id="SM00382">
    <property type="entry name" value="AAA"/>
    <property type="match status" value="1"/>
</dbReference>
<dbReference type="PROSITE" id="PS00211">
    <property type="entry name" value="ABC_TRANSPORTER_1"/>
    <property type="match status" value="1"/>
</dbReference>
<dbReference type="PANTHER" id="PTHR24221">
    <property type="entry name" value="ATP-BINDING CASSETTE SUB-FAMILY B"/>
    <property type="match status" value="1"/>
</dbReference>
<keyword evidence="2" id="KW-0813">Transport</keyword>
<reference evidence="14" key="1">
    <citation type="submission" date="2021-11" db="EMBL/GenBank/DDBJ databases">
        <title>Streptomyces corallinus and Kineosporia corallina sp. nov., two new coral-derived marine actinobacteria.</title>
        <authorList>
            <person name="Buangrab K."/>
            <person name="Sutthacheep M."/>
            <person name="Yeemin T."/>
            <person name="Harunari E."/>
            <person name="Igarashi Y."/>
            <person name="Sripreechasak P."/>
            <person name="Kanchanasin P."/>
            <person name="Tanasupawat S."/>
            <person name="Phongsopitanun W."/>
        </authorList>
    </citation>
    <scope>NUCLEOTIDE SEQUENCE</scope>
    <source>
        <strain evidence="14">JCM 31032</strain>
    </source>
</reference>
<proteinExistence type="inferred from homology"/>
<dbReference type="InterPro" id="IPR036640">
    <property type="entry name" value="ABC1_TM_sf"/>
</dbReference>
<dbReference type="AlphaFoldDB" id="A0A9X1SW51"/>
<evidence type="ECO:0000256" key="4">
    <source>
        <dbReference type="ARBA" id="ARBA00022519"/>
    </source>
</evidence>
<accession>A0A9X1SW51</accession>
<dbReference type="InterPro" id="IPR017871">
    <property type="entry name" value="ABC_transporter-like_CS"/>
</dbReference>
<keyword evidence="15" id="KW-1185">Reference proteome</keyword>
<keyword evidence="7 14" id="KW-0067">ATP-binding</keyword>
<comment type="subcellular location">
    <subcellularLocation>
        <location evidence="1">Cell inner membrane</location>
        <topology evidence="1">Multi-pass membrane protein</topology>
    </subcellularLocation>
</comment>
<dbReference type="Gene3D" id="1.20.1560.10">
    <property type="entry name" value="ABC transporter type 1, transmembrane domain"/>
    <property type="match status" value="1"/>
</dbReference>
<evidence type="ECO:0000256" key="7">
    <source>
        <dbReference type="ARBA" id="ARBA00022840"/>
    </source>
</evidence>
<name>A0A9X1SW51_9ACTN</name>
<comment type="similarity">
    <text evidence="10">Belongs to the ABC transporter superfamily. Siderophore-Fe(3+) uptake transporter (SIUT) (TC 3.A.1.21) family.</text>
</comment>
<evidence type="ECO:0000256" key="1">
    <source>
        <dbReference type="ARBA" id="ARBA00004429"/>
    </source>
</evidence>
<evidence type="ECO:0000256" key="2">
    <source>
        <dbReference type="ARBA" id="ARBA00022448"/>
    </source>
</evidence>
<keyword evidence="8 11" id="KW-1133">Transmembrane helix</keyword>
<evidence type="ECO:0000313" key="14">
    <source>
        <dbReference type="EMBL" id="MCD5314381.1"/>
    </source>
</evidence>
<dbReference type="InterPro" id="IPR003439">
    <property type="entry name" value="ABC_transporter-like_ATP-bd"/>
</dbReference>
<dbReference type="EMBL" id="JAJOMB010000016">
    <property type="protein sequence ID" value="MCD5314381.1"/>
    <property type="molecule type" value="Genomic_DNA"/>
</dbReference>
<evidence type="ECO:0000256" key="8">
    <source>
        <dbReference type="ARBA" id="ARBA00022989"/>
    </source>
</evidence>
<dbReference type="Gene3D" id="3.40.50.300">
    <property type="entry name" value="P-loop containing nucleotide triphosphate hydrolases"/>
    <property type="match status" value="1"/>
</dbReference>
<dbReference type="PANTHER" id="PTHR24221:SF397">
    <property type="entry name" value="ABC TRANSPORTER, ATP-BINDING TRANSMEMBRANE PROTEIN"/>
    <property type="match status" value="1"/>
</dbReference>
<comment type="caution">
    <text evidence="14">The sequence shown here is derived from an EMBL/GenBank/DDBJ whole genome shotgun (WGS) entry which is preliminary data.</text>
</comment>
<feature type="transmembrane region" description="Helical" evidence="11">
    <location>
        <begin position="280"/>
        <end position="301"/>
    </location>
</feature>
<evidence type="ECO:0000256" key="5">
    <source>
        <dbReference type="ARBA" id="ARBA00022692"/>
    </source>
</evidence>
<dbReference type="InterPro" id="IPR027417">
    <property type="entry name" value="P-loop_NTPase"/>
</dbReference>
<dbReference type="InterPro" id="IPR003593">
    <property type="entry name" value="AAA+_ATPase"/>
</dbReference>
<organism evidence="14 15">
    <name type="scientific">Kineosporia babensis</name>
    <dbReference type="NCBI Taxonomy" id="499548"/>
    <lineage>
        <taxon>Bacteria</taxon>
        <taxon>Bacillati</taxon>
        <taxon>Actinomycetota</taxon>
        <taxon>Actinomycetes</taxon>
        <taxon>Kineosporiales</taxon>
        <taxon>Kineosporiaceae</taxon>
        <taxon>Kineosporia</taxon>
    </lineage>
</organism>
<keyword evidence="9 11" id="KW-0472">Membrane</keyword>
<evidence type="ECO:0000256" key="3">
    <source>
        <dbReference type="ARBA" id="ARBA00022475"/>
    </source>
</evidence>
<keyword evidence="5 11" id="KW-0812">Transmembrane</keyword>
<dbReference type="Proteomes" id="UP001138997">
    <property type="component" value="Unassembled WGS sequence"/>
</dbReference>
<feature type="transmembrane region" description="Helical" evidence="11">
    <location>
        <begin position="68"/>
        <end position="87"/>
    </location>
</feature>
<evidence type="ECO:0000256" key="9">
    <source>
        <dbReference type="ARBA" id="ARBA00023136"/>
    </source>
</evidence>
<dbReference type="FunFam" id="3.40.50.300:FF:000221">
    <property type="entry name" value="Multidrug ABC transporter ATP-binding protein"/>
    <property type="match status" value="1"/>
</dbReference>
<evidence type="ECO:0000256" key="11">
    <source>
        <dbReference type="SAM" id="Phobius"/>
    </source>
</evidence>
<dbReference type="GO" id="GO:0005524">
    <property type="term" value="F:ATP binding"/>
    <property type="evidence" value="ECO:0007669"/>
    <property type="project" value="UniProtKB-KW"/>
</dbReference>
<feature type="transmembrane region" description="Helical" evidence="11">
    <location>
        <begin position="25"/>
        <end position="48"/>
    </location>
</feature>
<keyword evidence="3" id="KW-1003">Cell membrane</keyword>
<evidence type="ECO:0000256" key="6">
    <source>
        <dbReference type="ARBA" id="ARBA00022741"/>
    </source>
</evidence>